<dbReference type="SUPFAM" id="SSF55331">
    <property type="entry name" value="Tautomerase/MIF"/>
    <property type="match status" value="1"/>
</dbReference>
<accession>A0ABS9CNV4</accession>
<gene>
    <name evidence="2" type="ORF">JQM67_09490</name>
</gene>
<organism evidence="2 3">
    <name type="scientific">Anaeromassilibacillus senegalensis</name>
    <dbReference type="NCBI Taxonomy" id="1673717"/>
    <lineage>
        <taxon>Bacteria</taxon>
        <taxon>Bacillati</taxon>
        <taxon>Bacillota</taxon>
        <taxon>Clostridia</taxon>
        <taxon>Eubacteriales</taxon>
        <taxon>Acutalibacteraceae</taxon>
        <taxon>Anaeromassilibacillus</taxon>
    </lineage>
</organism>
<dbReference type="InterPro" id="IPR014347">
    <property type="entry name" value="Tautomerase/MIF_sf"/>
</dbReference>
<sequence>MAQVTIEFSTGLADDWGKLSACVAGALESALGLYVSPAFFNYDEKEVENPAVCVTVRVFPAGSARQRRAACAEITARLTEAFGLMPGQVAVWIVSPPQEREEQRNGNSNTGHASR</sequence>
<dbReference type="EMBL" id="JAFBIT010000003">
    <property type="protein sequence ID" value="MCF2652837.1"/>
    <property type="molecule type" value="Genomic_DNA"/>
</dbReference>
<evidence type="ECO:0000313" key="3">
    <source>
        <dbReference type="Proteomes" id="UP001299220"/>
    </source>
</evidence>
<reference evidence="2 3" key="1">
    <citation type="submission" date="2020-12" db="EMBL/GenBank/DDBJ databases">
        <title>Whole genome sequences of gut porcine anaerobes.</title>
        <authorList>
            <person name="Kubasova T."/>
            <person name="Jahodarova E."/>
            <person name="Rychlik I."/>
        </authorList>
    </citation>
    <scope>NUCLEOTIDE SEQUENCE [LARGE SCALE GENOMIC DNA]</scope>
    <source>
        <strain evidence="2 3">An867</strain>
    </source>
</reference>
<keyword evidence="3" id="KW-1185">Reference proteome</keyword>
<comment type="caution">
    <text evidence="2">The sequence shown here is derived from an EMBL/GenBank/DDBJ whole genome shotgun (WGS) entry which is preliminary data.</text>
</comment>
<name>A0ABS9CNV4_9FIRM</name>
<dbReference type="Proteomes" id="UP001299220">
    <property type="component" value="Unassembled WGS sequence"/>
</dbReference>
<evidence type="ECO:0000313" key="2">
    <source>
        <dbReference type="EMBL" id="MCF2652837.1"/>
    </source>
</evidence>
<feature type="compositionally biased region" description="Polar residues" evidence="1">
    <location>
        <begin position="105"/>
        <end position="115"/>
    </location>
</feature>
<proteinExistence type="predicted"/>
<protein>
    <submittedName>
        <fullName evidence="2">Uncharacterized protein</fullName>
    </submittedName>
</protein>
<feature type="region of interest" description="Disordered" evidence="1">
    <location>
        <begin position="95"/>
        <end position="115"/>
    </location>
</feature>
<dbReference type="RefSeq" id="WP_235323882.1">
    <property type="nucleotide sequence ID" value="NZ_JAFBIT010000003.1"/>
</dbReference>
<evidence type="ECO:0000256" key="1">
    <source>
        <dbReference type="SAM" id="MobiDB-lite"/>
    </source>
</evidence>